<comment type="catalytic activity">
    <reaction evidence="10 11">
        <text>feruloyl-polysaccharide + H2O = ferulate + polysaccharide.</text>
        <dbReference type="EC" id="3.1.1.73"/>
    </reaction>
</comment>
<evidence type="ECO:0000256" key="5">
    <source>
        <dbReference type="ARBA" id="ARBA00022729"/>
    </source>
</evidence>
<evidence type="ECO:0000256" key="9">
    <source>
        <dbReference type="ARBA" id="ARBA00025250"/>
    </source>
</evidence>
<evidence type="ECO:0000256" key="2">
    <source>
        <dbReference type="ARBA" id="ARBA00010278"/>
    </source>
</evidence>
<evidence type="ECO:0000313" key="14">
    <source>
        <dbReference type="Proteomes" id="UP000756921"/>
    </source>
</evidence>
<evidence type="ECO:0000313" key="13">
    <source>
        <dbReference type="EMBL" id="KAF9733870.1"/>
    </source>
</evidence>
<dbReference type="OrthoDB" id="424610at2759"/>
<dbReference type="EMBL" id="WJXW01000008">
    <property type="protein sequence ID" value="KAF9733870.1"/>
    <property type="molecule type" value="Genomic_DNA"/>
</dbReference>
<sequence>MALMELRSDRIIPVEQLVAGKNPQIPPTLTSGTKTVTVNGKQHRWILRIPGGYISSQPHHLIFGLRRRDGNMTSVDSDPTMDSKPSQRMAPSSSLRTDWTRAGPIKAARASLTFIDKIRQQIENNLCVNEKLSFSPGFSYGGAMSFSLACSRAKDFRAIAVLSGGLFYLDALSKFYITSIARETRPQSLGEFSDDVV</sequence>
<protein>
    <recommendedName>
        <fullName evidence="11">Feruloyl esterase C</fullName>
        <ecNumber evidence="11">3.1.1.73</ecNumber>
    </recommendedName>
    <alternativeName>
        <fullName evidence="11">Ferulic acid esterase C</fullName>
    </alternativeName>
</protein>
<dbReference type="PANTHER" id="PTHR38050">
    <property type="match status" value="1"/>
</dbReference>
<evidence type="ECO:0000256" key="3">
    <source>
        <dbReference type="ARBA" id="ARBA00022525"/>
    </source>
</evidence>
<gene>
    <name evidence="13" type="ORF">PMIN01_08213</name>
</gene>
<comment type="similarity">
    <text evidence="2 11">Belongs to the faeC family.</text>
</comment>
<keyword evidence="5" id="KW-0732">Signal</keyword>
<evidence type="ECO:0000256" key="10">
    <source>
        <dbReference type="ARBA" id="ARBA00034075"/>
    </source>
</evidence>
<evidence type="ECO:0000256" key="12">
    <source>
        <dbReference type="SAM" id="MobiDB-lite"/>
    </source>
</evidence>
<keyword evidence="8 11" id="KW-0624">Polysaccharide degradation</keyword>
<dbReference type="EC" id="3.1.1.73" evidence="11"/>
<dbReference type="Proteomes" id="UP000756921">
    <property type="component" value="Unassembled WGS sequence"/>
</dbReference>
<dbReference type="GO" id="GO:0045493">
    <property type="term" value="P:xylan catabolic process"/>
    <property type="evidence" value="ECO:0007669"/>
    <property type="project" value="UniProtKB-UniRule"/>
</dbReference>
<keyword evidence="4 11" id="KW-0858">Xylan degradation</keyword>
<dbReference type="AlphaFoldDB" id="A0A9P6KPC3"/>
<evidence type="ECO:0000256" key="11">
    <source>
        <dbReference type="RuleBase" id="RU367094"/>
    </source>
</evidence>
<dbReference type="InterPro" id="IPR043595">
    <property type="entry name" value="FaeB/C/D"/>
</dbReference>
<evidence type="ECO:0000256" key="1">
    <source>
        <dbReference type="ARBA" id="ARBA00004613"/>
    </source>
</evidence>
<comment type="function">
    <text evidence="9 11">Involved in degradation of plant cell walls. Hydrolyzes the feruloyl-arabinose ester bond in arabinoxylans, and the feruloyl-galactose ester bond in pectin. Active against paranitrophenyl-acetate, methyl ferulate and wheat arabinoxylan.</text>
</comment>
<evidence type="ECO:0000256" key="7">
    <source>
        <dbReference type="ARBA" id="ARBA00023277"/>
    </source>
</evidence>
<keyword evidence="6 11" id="KW-0378">Hydrolase</keyword>
<dbReference type="GO" id="GO:0005576">
    <property type="term" value="C:extracellular region"/>
    <property type="evidence" value="ECO:0007669"/>
    <property type="project" value="UniProtKB-SubCell"/>
</dbReference>
<dbReference type="SUPFAM" id="SSF53474">
    <property type="entry name" value="alpha/beta-Hydrolases"/>
    <property type="match status" value="1"/>
</dbReference>
<proteinExistence type="inferred from homology"/>
<keyword evidence="7 11" id="KW-0119">Carbohydrate metabolism</keyword>
<organism evidence="13 14">
    <name type="scientific">Paraphaeosphaeria minitans</name>
    <dbReference type="NCBI Taxonomy" id="565426"/>
    <lineage>
        <taxon>Eukaryota</taxon>
        <taxon>Fungi</taxon>
        <taxon>Dikarya</taxon>
        <taxon>Ascomycota</taxon>
        <taxon>Pezizomycotina</taxon>
        <taxon>Dothideomycetes</taxon>
        <taxon>Pleosporomycetidae</taxon>
        <taxon>Pleosporales</taxon>
        <taxon>Massarineae</taxon>
        <taxon>Didymosphaeriaceae</taxon>
        <taxon>Paraphaeosphaeria</taxon>
    </lineage>
</organism>
<keyword evidence="14" id="KW-1185">Reference proteome</keyword>
<dbReference type="PANTHER" id="PTHR38050:SF1">
    <property type="entry name" value="FERULOYL ESTERASE C"/>
    <property type="match status" value="1"/>
</dbReference>
<comment type="caution">
    <text evidence="13">The sequence shown here is derived from an EMBL/GenBank/DDBJ whole genome shotgun (WGS) entry which is preliminary data.</text>
</comment>
<dbReference type="Gene3D" id="3.40.50.1820">
    <property type="entry name" value="alpha/beta hydrolase"/>
    <property type="match status" value="1"/>
</dbReference>
<dbReference type="GO" id="GO:0030600">
    <property type="term" value="F:feruloyl esterase activity"/>
    <property type="evidence" value="ECO:0007669"/>
    <property type="project" value="UniProtKB-UniRule"/>
</dbReference>
<keyword evidence="3 11" id="KW-0964">Secreted</keyword>
<evidence type="ECO:0000256" key="6">
    <source>
        <dbReference type="ARBA" id="ARBA00022801"/>
    </source>
</evidence>
<name>A0A9P6KPC3_9PLEO</name>
<comment type="subcellular location">
    <subcellularLocation>
        <location evidence="1 11">Secreted</location>
    </subcellularLocation>
</comment>
<accession>A0A9P6KPC3</accession>
<reference evidence="13" key="1">
    <citation type="journal article" date="2020" name="Mol. Plant Microbe Interact.">
        <title>Genome Sequence of the Biocontrol Agent Coniothyrium minitans strain Conio (IMI 134523).</title>
        <authorList>
            <person name="Patel D."/>
            <person name="Shittu T.A."/>
            <person name="Baroncelli R."/>
            <person name="Muthumeenakshi S."/>
            <person name="Osborne T.H."/>
            <person name="Janganan T.K."/>
            <person name="Sreenivasaprasad S."/>
        </authorList>
    </citation>
    <scope>NUCLEOTIDE SEQUENCE</scope>
    <source>
        <strain evidence="13">Conio</strain>
    </source>
</reference>
<evidence type="ECO:0000256" key="8">
    <source>
        <dbReference type="ARBA" id="ARBA00023326"/>
    </source>
</evidence>
<feature type="compositionally biased region" description="Polar residues" evidence="12">
    <location>
        <begin position="83"/>
        <end position="95"/>
    </location>
</feature>
<feature type="region of interest" description="Disordered" evidence="12">
    <location>
        <begin position="72"/>
        <end position="95"/>
    </location>
</feature>
<dbReference type="InterPro" id="IPR029058">
    <property type="entry name" value="AB_hydrolase_fold"/>
</dbReference>
<evidence type="ECO:0000256" key="4">
    <source>
        <dbReference type="ARBA" id="ARBA00022651"/>
    </source>
</evidence>